<organism evidence="3 4">
    <name type="scientific">Serratia phage 2050H1</name>
    <dbReference type="NCBI Taxonomy" id="2024250"/>
    <lineage>
        <taxon>Viruses</taxon>
        <taxon>Duplodnaviria</taxon>
        <taxon>Heunggongvirae</taxon>
        <taxon>Uroviricota</taxon>
        <taxon>Caudoviricetes</taxon>
        <taxon>Pantevenvirales</taxon>
        <taxon>Ackermannviridae</taxon>
        <taxon>Miltonvirus</taxon>
        <taxon>Miltonvirus MAM1</taxon>
    </lineage>
</organism>
<name>A0A249Y3I4_9CAUD</name>
<dbReference type="InterPro" id="IPR057966">
    <property type="entry name" value="T4_SCAF"/>
</dbReference>
<dbReference type="EMBL" id="MF285619">
    <property type="protein sequence ID" value="ASZ78831.1"/>
    <property type="molecule type" value="Genomic_DNA"/>
</dbReference>
<reference evidence="3 4" key="1">
    <citation type="submission" date="2017-06" db="EMBL/GenBank/DDBJ databases">
        <authorList>
            <person name="Kim H.J."/>
            <person name="Triplett B.A."/>
        </authorList>
    </citation>
    <scope>NUCLEOTIDE SEQUENCE [LARGE SCALE GENOMIC DNA]</scope>
</reference>
<feature type="region of interest" description="Disordered" evidence="2">
    <location>
        <begin position="206"/>
        <end position="259"/>
    </location>
</feature>
<sequence>MNKELKQLFEGVDGLNEEFMGKVATIIEARSEQVRLAAIQETEDRMNGEILKLTEAHQVELAQVKESAVDVLTAKVSSYLDAAVLEWANENAVGIDSTIKAEAAEKILSGAAQWFGEAAITVRGDADGVISGLTKRVEEAEKLAETLKAEKQALEEAETNRVREGVLLKVCEGLALSQIDTIRNCLEGVPMSEGFEARAARFRALVEKKDTPPEGDDKGDKDNKGKEKDDKGDKGDKDDKDLNEMDKSIKSQISQYLAS</sequence>
<feature type="compositionally biased region" description="Basic and acidic residues" evidence="2">
    <location>
        <begin position="206"/>
        <end position="249"/>
    </location>
</feature>
<dbReference type="Proteomes" id="UP000224362">
    <property type="component" value="Segment"/>
</dbReference>
<feature type="compositionally biased region" description="Polar residues" evidence="2">
    <location>
        <begin position="250"/>
        <end position="259"/>
    </location>
</feature>
<proteinExistence type="predicted"/>
<evidence type="ECO:0000256" key="2">
    <source>
        <dbReference type="SAM" id="MobiDB-lite"/>
    </source>
</evidence>
<accession>A0A249Y3I4</accession>
<evidence type="ECO:0000313" key="4">
    <source>
        <dbReference type="Proteomes" id="UP000224362"/>
    </source>
</evidence>
<gene>
    <name evidence="3" type="ORF">2050H1_065</name>
</gene>
<evidence type="ECO:0000313" key="3">
    <source>
        <dbReference type="EMBL" id="ASZ78831.1"/>
    </source>
</evidence>
<dbReference type="Pfam" id="PF25623">
    <property type="entry name" value="T4_CASP"/>
    <property type="match status" value="1"/>
</dbReference>
<protein>
    <submittedName>
        <fullName evidence="3">Prohead core scaffold protein</fullName>
    </submittedName>
</protein>
<keyword evidence="1" id="KW-0175">Coiled coil</keyword>
<feature type="coiled-coil region" evidence="1">
    <location>
        <begin position="130"/>
        <end position="160"/>
    </location>
</feature>
<evidence type="ECO:0000256" key="1">
    <source>
        <dbReference type="SAM" id="Coils"/>
    </source>
</evidence>